<dbReference type="Proteomes" id="UP000306236">
    <property type="component" value="Unassembled WGS sequence"/>
</dbReference>
<comment type="similarity">
    <text evidence="1">Belongs to the LysR transcriptional regulatory family.</text>
</comment>
<proteinExistence type="inferred from homology"/>
<evidence type="ECO:0000256" key="4">
    <source>
        <dbReference type="ARBA" id="ARBA00023163"/>
    </source>
</evidence>
<keyword evidence="7" id="KW-1185">Reference proteome</keyword>
<dbReference type="SUPFAM" id="SSF53850">
    <property type="entry name" value="Periplasmic binding protein-like II"/>
    <property type="match status" value="1"/>
</dbReference>
<organism evidence="6 7">
    <name type="scientific">Lampropedia aestuarii</name>
    <dbReference type="NCBI Taxonomy" id="2562762"/>
    <lineage>
        <taxon>Bacteria</taxon>
        <taxon>Pseudomonadati</taxon>
        <taxon>Pseudomonadota</taxon>
        <taxon>Betaproteobacteria</taxon>
        <taxon>Burkholderiales</taxon>
        <taxon>Comamonadaceae</taxon>
        <taxon>Lampropedia</taxon>
    </lineage>
</organism>
<dbReference type="GO" id="GO:0003700">
    <property type="term" value="F:DNA-binding transcription factor activity"/>
    <property type="evidence" value="ECO:0007669"/>
    <property type="project" value="InterPro"/>
</dbReference>
<dbReference type="PRINTS" id="PR00039">
    <property type="entry name" value="HTHLYSR"/>
</dbReference>
<feature type="domain" description="HTH lysR-type" evidence="5">
    <location>
        <begin position="1"/>
        <end position="58"/>
    </location>
</feature>
<keyword evidence="4" id="KW-0804">Transcription</keyword>
<evidence type="ECO:0000256" key="1">
    <source>
        <dbReference type="ARBA" id="ARBA00009437"/>
    </source>
</evidence>
<sequence>MEIYQIRAFVTVARLGHLTRAAEALHLTQPAVTAQIKALEQSLGVSLFQRSGGKLSLDKAGESLLPTAEALLKLGSELKAQATQLHGQLQGQFELGIPSERMDFLRLGPFTQAITNSLPLVHLHTRVLPAEQLSEYVSTGRLTAAFAIAAHPPRDVQWLPLRSVVYRIAVPNGLHEQLQAANWRELAALPWLDGPSGSHSHWLLRDMFEKRGQSPRIVMQIDDLANIDSLVMAKTGCALLREEVALEGFKRQAFSLWGNVRVNATLGFAYPSETEAQPLLIAVISLLKQLWKIDD</sequence>
<dbReference type="InterPro" id="IPR000847">
    <property type="entry name" value="LysR_HTH_N"/>
</dbReference>
<dbReference type="InterPro" id="IPR036388">
    <property type="entry name" value="WH-like_DNA-bd_sf"/>
</dbReference>
<dbReference type="Pfam" id="PF00126">
    <property type="entry name" value="HTH_1"/>
    <property type="match status" value="1"/>
</dbReference>
<dbReference type="AlphaFoldDB" id="A0A4S5BMT4"/>
<evidence type="ECO:0000313" key="7">
    <source>
        <dbReference type="Proteomes" id="UP000306236"/>
    </source>
</evidence>
<dbReference type="InterPro" id="IPR005119">
    <property type="entry name" value="LysR_subst-bd"/>
</dbReference>
<comment type="caution">
    <text evidence="6">The sequence shown here is derived from an EMBL/GenBank/DDBJ whole genome shotgun (WGS) entry which is preliminary data.</text>
</comment>
<dbReference type="OrthoDB" id="9803735at2"/>
<dbReference type="EMBL" id="SSWX01000008">
    <property type="protein sequence ID" value="THJ33944.1"/>
    <property type="molecule type" value="Genomic_DNA"/>
</dbReference>
<dbReference type="PANTHER" id="PTHR30126">
    <property type="entry name" value="HTH-TYPE TRANSCRIPTIONAL REGULATOR"/>
    <property type="match status" value="1"/>
</dbReference>
<reference evidence="6 7" key="1">
    <citation type="submission" date="2019-04" db="EMBL/GenBank/DDBJ databases">
        <title>Lampropedia sp YIM MLB12 draf genome.</title>
        <authorList>
            <person name="Wang Y.-X."/>
        </authorList>
    </citation>
    <scope>NUCLEOTIDE SEQUENCE [LARGE SCALE GENOMIC DNA]</scope>
    <source>
        <strain evidence="6 7">YIM MLB12</strain>
    </source>
</reference>
<dbReference type="RefSeq" id="WP_136406052.1">
    <property type="nucleotide sequence ID" value="NZ_JARXRQ010000003.1"/>
</dbReference>
<dbReference type="PROSITE" id="PS50931">
    <property type="entry name" value="HTH_LYSR"/>
    <property type="match status" value="1"/>
</dbReference>
<dbReference type="Gene3D" id="1.10.10.10">
    <property type="entry name" value="Winged helix-like DNA-binding domain superfamily/Winged helix DNA-binding domain"/>
    <property type="match status" value="1"/>
</dbReference>
<dbReference type="GO" id="GO:0000976">
    <property type="term" value="F:transcription cis-regulatory region binding"/>
    <property type="evidence" value="ECO:0007669"/>
    <property type="project" value="TreeGrafter"/>
</dbReference>
<evidence type="ECO:0000256" key="3">
    <source>
        <dbReference type="ARBA" id="ARBA00023125"/>
    </source>
</evidence>
<accession>A0A4S5BMT4</accession>
<keyword evidence="3" id="KW-0238">DNA-binding</keyword>
<gene>
    <name evidence="6" type="ORF">E8K88_07540</name>
</gene>
<evidence type="ECO:0000313" key="6">
    <source>
        <dbReference type="EMBL" id="THJ33944.1"/>
    </source>
</evidence>
<name>A0A4S5BMT4_9BURK</name>
<dbReference type="Gene3D" id="3.40.190.290">
    <property type="match status" value="1"/>
</dbReference>
<dbReference type="CDD" id="cd05466">
    <property type="entry name" value="PBP2_LTTR_substrate"/>
    <property type="match status" value="1"/>
</dbReference>
<dbReference type="SUPFAM" id="SSF46785">
    <property type="entry name" value="Winged helix' DNA-binding domain"/>
    <property type="match status" value="1"/>
</dbReference>
<dbReference type="Pfam" id="PF03466">
    <property type="entry name" value="LysR_substrate"/>
    <property type="match status" value="1"/>
</dbReference>
<dbReference type="PANTHER" id="PTHR30126:SF40">
    <property type="entry name" value="HTH-TYPE TRANSCRIPTIONAL REGULATOR GLTR"/>
    <property type="match status" value="1"/>
</dbReference>
<protein>
    <submittedName>
        <fullName evidence="6">LysR family transcriptional regulator</fullName>
    </submittedName>
</protein>
<evidence type="ECO:0000259" key="5">
    <source>
        <dbReference type="PROSITE" id="PS50931"/>
    </source>
</evidence>
<dbReference type="InterPro" id="IPR036390">
    <property type="entry name" value="WH_DNA-bd_sf"/>
</dbReference>
<evidence type="ECO:0000256" key="2">
    <source>
        <dbReference type="ARBA" id="ARBA00023015"/>
    </source>
</evidence>
<dbReference type="FunFam" id="1.10.10.10:FF:000001">
    <property type="entry name" value="LysR family transcriptional regulator"/>
    <property type="match status" value="1"/>
</dbReference>
<keyword evidence="2" id="KW-0805">Transcription regulation</keyword>